<dbReference type="Proteomes" id="UP000799776">
    <property type="component" value="Unassembled WGS sequence"/>
</dbReference>
<dbReference type="SUPFAM" id="SSF51445">
    <property type="entry name" value="(Trans)glycosidases"/>
    <property type="match status" value="1"/>
</dbReference>
<keyword evidence="6 7" id="KW-0326">Glycosidase</keyword>
<dbReference type="InterPro" id="IPR017853">
    <property type="entry name" value="GH"/>
</dbReference>
<evidence type="ECO:0000256" key="8">
    <source>
        <dbReference type="SAM" id="SignalP"/>
    </source>
</evidence>
<dbReference type="InterPro" id="IPR002241">
    <property type="entry name" value="Glyco_hydro_27"/>
</dbReference>
<dbReference type="Pfam" id="PF16499">
    <property type="entry name" value="Melibiase_2"/>
    <property type="match status" value="1"/>
</dbReference>
<sequence>MAPPQGFLGLWLCALAFSQHGLSTLIRTPTPPMGWNSYNYYSCYPNETIIKSNAKGLVDLGLASKGYTTVTTDCGWSSRNRTSGGQIAWNETLFPSGFPSLGEYIHGLGLKFGLYSGGGVWECDPDNGAWHLQASLGHEVEDATTFASWGGDSLKYVNPSVRFAAMANALQATNRSFVYDICQWGVGQDLGVWAPRYGDTWRISNDIQNNWASIWRITNEVVPYWKHTGVGKYADMDMLIVGLNVLSFEEERFHFSMWAISKSPLVIGAPMDTSLIPEESLDILANEDVIAINQDALGEQARLIRRYTEEEYDIWVSNLTSGRKLLAITNWANSSANITVDTRIIGVASADKIKDVWAATETTLNSSILSLSLVGHEAKLLILSNITAAQQAPQKSAYYPATSALLSGSATLIPCSNKTCLPTHSKIANLTNSSSVTFSNITFPSTNPTKLIAIDYINYDTALDSAWSNGTNTRNLTLSVNGGEAKRWAFPISGGNWWETGRLDVEVDGFVEGANVVVVGTEGPGDGAEVVGLEVFG</sequence>
<dbReference type="CDD" id="cd14792">
    <property type="entry name" value="GH27"/>
    <property type="match status" value="1"/>
</dbReference>
<organism evidence="10 11">
    <name type="scientific">Saccharata proteae CBS 121410</name>
    <dbReference type="NCBI Taxonomy" id="1314787"/>
    <lineage>
        <taxon>Eukaryota</taxon>
        <taxon>Fungi</taxon>
        <taxon>Dikarya</taxon>
        <taxon>Ascomycota</taxon>
        <taxon>Pezizomycotina</taxon>
        <taxon>Dothideomycetes</taxon>
        <taxon>Dothideomycetes incertae sedis</taxon>
        <taxon>Botryosphaeriales</taxon>
        <taxon>Saccharataceae</taxon>
        <taxon>Saccharata</taxon>
    </lineage>
</organism>
<dbReference type="PANTHER" id="PTHR11452">
    <property type="entry name" value="ALPHA-GALACTOSIDASE/ALPHA-N-ACETYLGALACTOSAMINIDASE"/>
    <property type="match status" value="1"/>
</dbReference>
<dbReference type="PANTHER" id="PTHR11452:SF75">
    <property type="entry name" value="ALPHA-GALACTOSIDASE MEL1"/>
    <property type="match status" value="1"/>
</dbReference>
<comment type="caution">
    <text evidence="10">The sequence shown here is derived from an EMBL/GenBank/DDBJ whole genome shotgun (WGS) entry which is preliminary data.</text>
</comment>
<gene>
    <name evidence="10" type="ORF">K490DRAFT_75317</name>
</gene>
<evidence type="ECO:0000256" key="1">
    <source>
        <dbReference type="ARBA" id="ARBA00001255"/>
    </source>
</evidence>
<dbReference type="Gene3D" id="2.60.40.1180">
    <property type="entry name" value="Golgi alpha-mannosidase II"/>
    <property type="match status" value="1"/>
</dbReference>
<dbReference type="OrthoDB" id="5795902at2759"/>
<evidence type="ECO:0000256" key="5">
    <source>
        <dbReference type="ARBA" id="ARBA00022801"/>
    </source>
</evidence>
<feature type="signal peptide" evidence="8">
    <location>
        <begin position="1"/>
        <end position="18"/>
    </location>
</feature>
<comment type="similarity">
    <text evidence="2 7">Belongs to the glycosyl hydrolase 27 family.</text>
</comment>
<dbReference type="GO" id="GO:0005975">
    <property type="term" value="P:carbohydrate metabolic process"/>
    <property type="evidence" value="ECO:0007669"/>
    <property type="project" value="InterPro"/>
</dbReference>
<evidence type="ECO:0000256" key="6">
    <source>
        <dbReference type="ARBA" id="ARBA00023295"/>
    </source>
</evidence>
<keyword evidence="7" id="KW-1015">Disulfide bond</keyword>
<evidence type="ECO:0000256" key="7">
    <source>
        <dbReference type="RuleBase" id="RU361168"/>
    </source>
</evidence>
<name>A0A9P4HSN3_9PEZI</name>
<dbReference type="EC" id="3.2.1.22" evidence="3 7"/>
<evidence type="ECO:0000313" key="11">
    <source>
        <dbReference type="Proteomes" id="UP000799776"/>
    </source>
</evidence>
<dbReference type="GO" id="GO:0004557">
    <property type="term" value="F:alpha-galactosidase activity"/>
    <property type="evidence" value="ECO:0007669"/>
    <property type="project" value="UniProtKB-EC"/>
</dbReference>
<dbReference type="Gene3D" id="2.60.120.260">
    <property type="entry name" value="Galactose-binding domain-like"/>
    <property type="match status" value="1"/>
</dbReference>
<evidence type="ECO:0000256" key="3">
    <source>
        <dbReference type="ARBA" id="ARBA00012755"/>
    </source>
</evidence>
<dbReference type="SUPFAM" id="SSF51011">
    <property type="entry name" value="Glycosyl hydrolase domain"/>
    <property type="match status" value="1"/>
</dbReference>
<dbReference type="FunFam" id="3.20.20.70:FF:000197">
    <property type="entry name" value="Alpha-galactosidase"/>
    <property type="match status" value="1"/>
</dbReference>
<reference evidence="10" key="1">
    <citation type="journal article" date="2020" name="Stud. Mycol.">
        <title>101 Dothideomycetes genomes: a test case for predicting lifestyles and emergence of pathogens.</title>
        <authorList>
            <person name="Haridas S."/>
            <person name="Albert R."/>
            <person name="Binder M."/>
            <person name="Bloem J."/>
            <person name="Labutti K."/>
            <person name="Salamov A."/>
            <person name="Andreopoulos B."/>
            <person name="Baker S."/>
            <person name="Barry K."/>
            <person name="Bills G."/>
            <person name="Bluhm B."/>
            <person name="Cannon C."/>
            <person name="Castanera R."/>
            <person name="Culley D."/>
            <person name="Daum C."/>
            <person name="Ezra D."/>
            <person name="Gonzalez J."/>
            <person name="Henrissat B."/>
            <person name="Kuo A."/>
            <person name="Liang C."/>
            <person name="Lipzen A."/>
            <person name="Lutzoni F."/>
            <person name="Magnuson J."/>
            <person name="Mondo S."/>
            <person name="Nolan M."/>
            <person name="Ohm R."/>
            <person name="Pangilinan J."/>
            <person name="Park H.-J."/>
            <person name="Ramirez L."/>
            <person name="Alfaro M."/>
            <person name="Sun H."/>
            <person name="Tritt A."/>
            <person name="Yoshinaga Y."/>
            <person name="Zwiers L.-H."/>
            <person name="Turgeon B."/>
            <person name="Goodwin S."/>
            <person name="Spatafora J."/>
            <person name="Crous P."/>
            <person name="Grigoriev I."/>
        </authorList>
    </citation>
    <scope>NUCLEOTIDE SEQUENCE</scope>
    <source>
        <strain evidence="10">CBS 121410</strain>
    </source>
</reference>
<dbReference type="Pfam" id="PF17801">
    <property type="entry name" value="Melibiase_C"/>
    <property type="match status" value="1"/>
</dbReference>
<protein>
    <recommendedName>
        <fullName evidence="3 7">Alpha-galactosidase</fullName>
        <ecNumber evidence="3 7">3.2.1.22</ecNumber>
    </recommendedName>
    <alternativeName>
        <fullName evidence="7">Melibiase</fullName>
    </alternativeName>
</protein>
<keyword evidence="5 7" id="KW-0378">Hydrolase</keyword>
<accession>A0A9P4HSN3</accession>
<dbReference type="InterPro" id="IPR013785">
    <property type="entry name" value="Aldolase_TIM"/>
</dbReference>
<dbReference type="AlphaFoldDB" id="A0A9P4HSN3"/>
<evidence type="ECO:0000256" key="2">
    <source>
        <dbReference type="ARBA" id="ARBA00009743"/>
    </source>
</evidence>
<dbReference type="PRINTS" id="PR00740">
    <property type="entry name" value="GLHYDRLASE27"/>
</dbReference>
<evidence type="ECO:0000313" key="10">
    <source>
        <dbReference type="EMBL" id="KAF2085279.1"/>
    </source>
</evidence>
<dbReference type="EMBL" id="ML978732">
    <property type="protein sequence ID" value="KAF2085279.1"/>
    <property type="molecule type" value="Genomic_DNA"/>
</dbReference>
<feature type="domain" description="Alpha galactosidase C-terminal" evidence="9">
    <location>
        <begin position="310"/>
        <end position="383"/>
    </location>
</feature>
<dbReference type="InterPro" id="IPR013780">
    <property type="entry name" value="Glyco_hydro_b"/>
</dbReference>
<feature type="chain" id="PRO_5040439861" description="Alpha-galactosidase" evidence="8">
    <location>
        <begin position="19"/>
        <end position="537"/>
    </location>
</feature>
<evidence type="ECO:0000259" key="9">
    <source>
        <dbReference type="Pfam" id="PF17801"/>
    </source>
</evidence>
<dbReference type="InterPro" id="IPR041233">
    <property type="entry name" value="Melibiase_C"/>
</dbReference>
<comment type="catalytic activity">
    <reaction evidence="1 7">
        <text>Hydrolysis of terminal, non-reducing alpha-D-galactose residues in alpha-D-galactosides, including galactose oligosaccharides, galactomannans and galactolipids.</text>
        <dbReference type="EC" id="3.2.1.22"/>
    </reaction>
</comment>
<keyword evidence="4 8" id="KW-0732">Signal</keyword>
<keyword evidence="11" id="KW-1185">Reference proteome</keyword>
<dbReference type="Gene3D" id="3.20.20.70">
    <property type="entry name" value="Aldolase class I"/>
    <property type="match status" value="1"/>
</dbReference>
<evidence type="ECO:0000256" key="4">
    <source>
        <dbReference type="ARBA" id="ARBA00022729"/>
    </source>
</evidence>
<dbReference type="CDD" id="cd04081">
    <property type="entry name" value="CBM35_galactosidase-like"/>
    <property type="match status" value="1"/>
</dbReference>
<proteinExistence type="inferred from homology"/>